<dbReference type="PROSITE" id="PS00062">
    <property type="entry name" value="ALDOKETO_REDUCTASE_2"/>
    <property type="match status" value="1"/>
</dbReference>
<feature type="domain" description="NADP-dependent oxidoreductase" evidence="6">
    <location>
        <begin position="39"/>
        <end position="307"/>
    </location>
</feature>
<organism evidence="7 8">
    <name type="scientific">Pieris macdunnoughi</name>
    <dbReference type="NCBI Taxonomy" id="345717"/>
    <lineage>
        <taxon>Eukaryota</taxon>
        <taxon>Metazoa</taxon>
        <taxon>Ecdysozoa</taxon>
        <taxon>Arthropoda</taxon>
        <taxon>Hexapoda</taxon>
        <taxon>Insecta</taxon>
        <taxon>Pterygota</taxon>
        <taxon>Neoptera</taxon>
        <taxon>Endopterygota</taxon>
        <taxon>Lepidoptera</taxon>
        <taxon>Glossata</taxon>
        <taxon>Ditrysia</taxon>
        <taxon>Papilionoidea</taxon>
        <taxon>Pieridae</taxon>
        <taxon>Pierinae</taxon>
        <taxon>Pieris</taxon>
    </lineage>
</organism>
<dbReference type="OrthoDB" id="416253at2759"/>
<dbReference type="PROSITE" id="PS00798">
    <property type="entry name" value="ALDOKETO_REDUCTASE_1"/>
    <property type="match status" value="1"/>
</dbReference>
<sequence length="334" mass="37685">MLYVILLLCLQSVRYVATGSPGLAPAVRLNDGNLMPTFGLGTWLGVTPEGLLAEVQDDSIEKAVEDAIDVGYRHIDTAALYNTEPQVGRGIHKKIADGALTREEIFVTTKLWNDQHAKEKVVPALKHSLQQLNMSYVDLYLIHFPVGTISKFTPDLTDYLETWYGMIKAQKQGLTRSIGVSNFNQDMIERLVRETGVVPAVLQVEIHLNLQQPSLLEFCRQRGIAVMGYTPFGPLFPGKASPGAPPPRVDDPALVEMARKYKKTVPQVVLRYLYELGVVPIPKSVKRSRIQQNIEIFDFAIEEADKRLLRSYDANYRLTSMPFWKNHPYYPFHS</sequence>
<keyword evidence="5" id="KW-0732">Signal</keyword>
<dbReference type="AlphaFoldDB" id="A0A821KMT2"/>
<evidence type="ECO:0000256" key="3">
    <source>
        <dbReference type="PIRSR" id="PIRSR000097-2"/>
    </source>
</evidence>
<dbReference type="FunFam" id="3.20.20.100:FF:000002">
    <property type="entry name" value="2,5-diketo-D-gluconic acid reductase A"/>
    <property type="match status" value="1"/>
</dbReference>
<keyword evidence="8" id="KW-1185">Reference proteome</keyword>
<feature type="signal peptide" evidence="5">
    <location>
        <begin position="1"/>
        <end position="18"/>
    </location>
</feature>
<evidence type="ECO:0000256" key="1">
    <source>
        <dbReference type="ARBA" id="ARBA00023002"/>
    </source>
</evidence>
<dbReference type="InterPro" id="IPR020471">
    <property type="entry name" value="AKR"/>
</dbReference>
<dbReference type="PIRSF" id="PIRSF000097">
    <property type="entry name" value="AKR"/>
    <property type="match status" value="1"/>
</dbReference>
<comment type="caution">
    <text evidence="7">The sequence shown here is derived from an EMBL/GenBank/DDBJ whole genome shotgun (WGS) entry which is preliminary data.</text>
</comment>
<gene>
    <name evidence="7" type="ORF">PMACD_LOCUS11</name>
</gene>
<dbReference type="InterPro" id="IPR036812">
    <property type="entry name" value="NAD(P)_OxRdtase_dom_sf"/>
</dbReference>
<dbReference type="SUPFAM" id="SSF51430">
    <property type="entry name" value="NAD(P)-linked oxidoreductase"/>
    <property type="match status" value="1"/>
</dbReference>
<dbReference type="PROSITE" id="PS00063">
    <property type="entry name" value="ALDOKETO_REDUCTASE_3"/>
    <property type="match status" value="1"/>
</dbReference>
<dbReference type="Pfam" id="PF00248">
    <property type="entry name" value="Aldo_ket_red"/>
    <property type="match status" value="1"/>
</dbReference>
<name>A0A821KMT2_9NEOP</name>
<accession>A0A821KMT2</accession>
<evidence type="ECO:0000313" key="8">
    <source>
        <dbReference type="Proteomes" id="UP000663880"/>
    </source>
</evidence>
<dbReference type="EMBL" id="CAJOBZ010000001">
    <property type="protein sequence ID" value="CAF4741128.1"/>
    <property type="molecule type" value="Genomic_DNA"/>
</dbReference>
<proteinExistence type="predicted"/>
<protein>
    <recommendedName>
        <fullName evidence="6">NADP-dependent oxidoreductase domain-containing protein</fullName>
    </recommendedName>
</protein>
<dbReference type="GO" id="GO:0016616">
    <property type="term" value="F:oxidoreductase activity, acting on the CH-OH group of donors, NAD or NADP as acceptor"/>
    <property type="evidence" value="ECO:0007669"/>
    <property type="project" value="UniProtKB-ARBA"/>
</dbReference>
<dbReference type="Gene3D" id="3.20.20.100">
    <property type="entry name" value="NADP-dependent oxidoreductase domain"/>
    <property type="match status" value="1"/>
</dbReference>
<evidence type="ECO:0000256" key="2">
    <source>
        <dbReference type="PIRSR" id="PIRSR000097-1"/>
    </source>
</evidence>
<evidence type="ECO:0000256" key="4">
    <source>
        <dbReference type="PIRSR" id="PIRSR000097-3"/>
    </source>
</evidence>
<dbReference type="PRINTS" id="PR00069">
    <property type="entry name" value="ALDKETRDTASE"/>
</dbReference>
<feature type="active site" description="Proton donor" evidence="2">
    <location>
        <position position="81"/>
    </location>
</feature>
<dbReference type="InterPro" id="IPR018170">
    <property type="entry name" value="Aldo/ket_reductase_CS"/>
</dbReference>
<evidence type="ECO:0000259" key="6">
    <source>
        <dbReference type="Pfam" id="PF00248"/>
    </source>
</evidence>
<feature type="binding site" evidence="3">
    <location>
        <position position="143"/>
    </location>
    <ligand>
        <name>substrate</name>
    </ligand>
</feature>
<keyword evidence="1" id="KW-0560">Oxidoreductase</keyword>
<dbReference type="InterPro" id="IPR023210">
    <property type="entry name" value="NADP_OxRdtase_dom"/>
</dbReference>
<evidence type="ECO:0000256" key="5">
    <source>
        <dbReference type="SAM" id="SignalP"/>
    </source>
</evidence>
<evidence type="ECO:0000313" key="7">
    <source>
        <dbReference type="EMBL" id="CAF4741128.1"/>
    </source>
</evidence>
<reference evidence="7" key="1">
    <citation type="submission" date="2021-02" db="EMBL/GenBank/DDBJ databases">
        <authorList>
            <person name="Steward A R."/>
        </authorList>
    </citation>
    <scope>NUCLEOTIDE SEQUENCE</scope>
</reference>
<dbReference type="Proteomes" id="UP000663880">
    <property type="component" value="Unassembled WGS sequence"/>
</dbReference>
<feature type="site" description="Lowers pKa of active site Tyr" evidence="4">
    <location>
        <position position="110"/>
    </location>
</feature>
<dbReference type="PANTHER" id="PTHR11732">
    <property type="entry name" value="ALDO/KETO REDUCTASE"/>
    <property type="match status" value="1"/>
</dbReference>
<feature type="chain" id="PRO_5032756190" description="NADP-dependent oxidoreductase domain-containing protein" evidence="5">
    <location>
        <begin position="19"/>
        <end position="334"/>
    </location>
</feature>